<reference evidence="2" key="1">
    <citation type="submission" date="2022-12" db="EMBL/GenBank/DDBJ databases">
        <title>Draft genome sequence of the thermophilic strain Brevibacillus thermoruber HT42, isolated from Los Humeros, Puebla, Mexico, with biotechnological potential.</title>
        <authorList>
            <person name="Lara Sanchez J."/>
            <person name="Solis Palacios R."/>
            <person name="Bustos Baena A.S."/>
            <person name="Ruz Baez A.E."/>
            <person name="Espinosa Luna G."/>
            <person name="Oliart Ros R.M."/>
        </authorList>
    </citation>
    <scope>NUCLEOTIDE SEQUENCE</scope>
    <source>
        <strain evidence="2">HT42</strain>
    </source>
</reference>
<dbReference type="Proteomes" id="UP001151071">
    <property type="component" value="Unassembled WGS sequence"/>
</dbReference>
<sequence>MSQHQIDIRHYMDTHQQLKQAIEGLTEAQLKWKEAPHVWSVTEVLSHLADHNIVVSFRIREILSGSSARLPAFAQDPWVSHSKANESSASVILTIFHALLIYNSLLFQRLTDEDWRKTGVNAKGETISLAEVVQAFIDHVQVHLRQIERIKQAMAAAV</sequence>
<dbReference type="Pfam" id="PF12867">
    <property type="entry name" value="DinB_2"/>
    <property type="match status" value="1"/>
</dbReference>
<evidence type="ECO:0000313" key="3">
    <source>
        <dbReference type="Proteomes" id="UP001151071"/>
    </source>
</evidence>
<gene>
    <name evidence="2" type="ORF">O3V59_08735</name>
</gene>
<proteinExistence type="predicted"/>
<dbReference type="EMBL" id="JAPYYP010000008">
    <property type="protein sequence ID" value="MDA5108445.1"/>
    <property type="molecule type" value="Genomic_DNA"/>
</dbReference>
<dbReference type="AlphaFoldDB" id="A0A9X3TQC4"/>
<dbReference type="InterPro" id="IPR034660">
    <property type="entry name" value="DinB/YfiT-like"/>
</dbReference>
<dbReference type="RefSeq" id="WP_271139947.1">
    <property type="nucleotide sequence ID" value="NZ_JAPYYP010000008.1"/>
</dbReference>
<evidence type="ECO:0000313" key="2">
    <source>
        <dbReference type="EMBL" id="MDA5108445.1"/>
    </source>
</evidence>
<dbReference type="Gene3D" id="1.20.120.450">
    <property type="entry name" value="dinb family like domain"/>
    <property type="match status" value="1"/>
</dbReference>
<accession>A0A9X3TQC4</accession>
<comment type="caution">
    <text evidence="2">The sequence shown here is derived from an EMBL/GenBank/DDBJ whole genome shotgun (WGS) entry which is preliminary data.</text>
</comment>
<organism evidence="2 3">
    <name type="scientific">Brevibacillus thermoruber</name>
    <dbReference type="NCBI Taxonomy" id="33942"/>
    <lineage>
        <taxon>Bacteria</taxon>
        <taxon>Bacillati</taxon>
        <taxon>Bacillota</taxon>
        <taxon>Bacilli</taxon>
        <taxon>Bacillales</taxon>
        <taxon>Paenibacillaceae</taxon>
        <taxon>Brevibacillus</taxon>
    </lineage>
</organism>
<name>A0A9X3TQC4_9BACL</name>
<dbReference type="SUPFAM" id="SSF109854">
    <property type="entry name" value="DinB/YfiT-like putative metalloenzymes"/>
    <property type="match status" value="1"/>
</dbReference>
<feature type="domain" description="DinB-like" evidence="1">
    <location>
        <begin position="14"/>
        <end position="147"/>
    </location>
</feature>
<evidence type="ECO:0000259" key="1">
    <source>
        <dbReference type="Pfam" id="PF12867"/>
    </source>
</evidence>
<keyword evidence="3" id="KW-1185">Reference proteome</keyword>
<dbReference type="InterPro" id="IPR024775">
    <property type="entry name" value="DinB-like"/>
</dbReference>
<protein>
    <submittedName>
        <fullName evidence="2">DinB family protein</fullName>
    </submittedName>
</protein>